<dbReference type="PIRSF" id="PIRSF006060">
    <property type="entry name" value="AA_transporter"/>
    <property type="match status" value="1"/>
</dbReference>
<feature type="transmembrane region" description="Helical" evidence="6">
    <location>
        <begin position="321"/>
        <end position="344"/>
    </location>
</feature>
<feature type="transmembrane region" description="Helical" evidence="6">
    <location>
        <begin position="401"/>
        <end position="421"/>
    </location>
</feature>
<protein>
    <submittedName>
        <fullName evidence="8">Cystine/glutamate transporter</fullName>
    </submittedName>
</protein>
<organism evidence="7 8">
    <name type="scientific">Aplysia californica</name>
    <name type="common">California sea hare</name>
    <dbReference type="NCBI Taxonomy" id="6500"/>
    <lineage>
        <taxon>Eukaryota</taxon>
        <taxon>Metazoa</taxon>
        <taxon>Spiralia</taxon>
        <taxon>Lophotrochozoa</taxon>
        <taxon>Mollusca</taxon>
        <taxon>Gastropoda</taxon>
        <taxon>Heterobranchia</taxon>
        <taxon>Euthyneura</taxon>
        <taxon>Tectipleura</taxon>
        <taxon>Aplysiida</taxon>
        <taxon>Aplysioidea</taxon>
        <taxon>Aplysiidae</taxon>
        <taxon>Aplysia</taxon>
    </lineage>
</organism>
<dbReference type="Pfam" id="PF13520">
    <property type="entry name" value="AA_permease_2"/>
    <property type="match status" value="1"/>
</dbReference>
<feature type="transmembrane region" description="Helical" evidence="6">
    <location>
        <begin position="277"/>
        <end position="301"/>
    </location>
</feature>
<evidence type="ECO:0000256" key="5">
    <source>
        <dbReference type="SAM" id="MobiDB-lite"/>
    </source>
</evidence>
<gene>
    <name evidence="8" type="primary">LOC101861357</name>
</gene>
<feature type="transmembrane region" description="Helical" evidence="6">
    <location>
        <begin position="52"/>
        <end position="73"/>
    </location>
</feature>
<keyword evidence="7" id="KW-1185">Reference proteome</keyword>
<feature type="transmembrane region" description="Helical" evidence="6">
    <location>
        <begin position="85"/>
        <end position="105"/>
    </location>
</feature>
<accession>A0ABM0JLE8</accession>
<feature type="compositionally biased region" description="Polar residues" evidence="5">
    <location>
        <begin position="1"/>
        <end position="11"/>
    </location>
</feature>
<evidence type="ECO:0000256" key="4">
    <source>
        <dbReference type="ARBA" id="ARBA00023136"/>
    </source>
</evidence>
<feature type="region of interest" description="Disordered" evidence="5">
    <location>
        <begin position="1"/>
        <end position="33"/>
    </location>
</feature>
<feature type="transmembrane region" description="Helical" evidence="6">
    <location>
        <begin position="126"/>
        <end position="148"/>
    </location>
</feature>
<sequence>MKRPSVDTNKNGLAPSKGHPSMDGNGKAELPQASSEESCGVVVEKVELRKSITFAGALAILLTNCGGTSIFIVPTTILGYAGSPFMALVIWLVGGIVQATLAYCASELALMFMKAGGPYYFIYQTFGDLAGFVFIWGFLIFIAAPAWALGSYTTSLYLLSIVFRDCAISDGLVKLVAAFIIVTFIAINCTYTKVVTQIQKFFTAAKVLAFIIIIVTGFVFIPTESAQEHLEVFTEGSTTDVGRLALAMFAGFFSFGGWQIITILAEEVKNPEKVIPRALGCTFLVLITACVATNFAFFVVLSKQEAFKSDAIAVIFGEMVHPAMAIGLAVLVSVCSIGSVNVLIMGQPRLLYAAGLNGHMPRMMTLLHIKFKTPWIATMTLGILGFATLASGTVASLVETISLYSASMIFALMLCLLFLRWKRPDAKRPLKVPIVFPIFGMILTSLLIAMSVYEKPRELGMVILTIICGVPVYYVFVKWQRPAGFFRAIDVLTTRLQILLQLSFPET</sequence>
<feature type="transmembrane region" description="Helical" evidence="6">
    <location>
        <begin position="433"/>
        <end position="453"/>
    </location>
</feature>
<dbReference type="InterPro" id="IPR050598">
    <property type="entry name" value="AminoAcid_Transporter"/>
</dbReference>
<comment type="subcellular location">
    <subcellularLocation>
        <location evidence="1">Membrane</location>
        <topology evidence="1">Multi-pass membrane protein</topology>
    </subcellularLocation>
</comment>
<dbReference type="GeneID" id="101861357"/>
<keyword evidence="3 6" id="KW-1133">Transmembrane helix</keyword>
<dbReference type="PANTHER" id="PTHR11785">
    <property type="entry name" value="AMINO ACID TRANSPORTER"/>
    <property type="match status" value="1"/>
</dbReference>
<name>A0ABM0JLE8_APLCA</name>
<evidence type="ECO:0000313" key="7">
    <source>
        <dbReference type="Proteomes" id="UP000694888"/>
    </source>
</evidence>
<dbReference type="RefSeq" id="XP_005096450.1">
    <property type="nucleotide sequence ID" value="XM_005096393.3"/>
</dbReference>
<feature type="transmembrane region" description="Helical" evidence="6">
    <location>
        <begin position="168"/>
        <end position="189"/>
    </location>
</feature>
<dbReference type="PANTHER" id="PTHR11785:SF516">
    <property type="entry name" value="AMINO ACID PERMEASE_ SLC12A DOMAIN-CONTAINING PROTEIN"/>
    <property type="match status" value="1"/>
</dbReference>
<evidence type="ECO:0000256" key="2">
    <source>
        <dbReference type="ARBA" id="ARBA00022692"/>
    </source>
</evidence>
<evidence type="ECO:0000256" key="1">
    <source>
        <dbReference type="ARBA" id="ARBA00004141"/>
    </source>
</evidence>
<feature type="transmembrane region" description="Helical" evidence="6">
    <location>
        <begin position="201"/>
        <end position="221"/>
    </location>
</feature>
<evidence type="ECO:0000313" key="8">
    <source>
        <dbReference type="RefSeq" id="XP_005096450.1"/>
    </source>
</evidence>
<evidence type="ECO:0000256" key="3">
    <source>
        <dbReference type="ARBA" id="ARBA00022989"/>
    </source>
</evidence>
<proteinExistence type="predicted"/>
<feature type="transmembrane region" description="Helical" evidence="6">
    <location>
        <begin position="241"/>
        <end position="265"/>
    </location>
</feature>
<evidence type="ECO:0000256" key="6">
    <source>
        <dbReference type="SAM" id="Phobius"/>
    </source>
</evidence>
<dbReference type="Gene3D" id="1.20.1740.10">
    <property type="entry name" value="Amino acid/polyamine transporter I"/>
    <property type="match status" value="1"/>
</dbReference>
<dbReference type="InterPro" id="IPR002293">
    <property type="entry name" value="AA/rel_permease1"/>
</dbReference>
<feature type="transmembrane region" description="Helical" evidence="6">
    <location>
        <begin position="459"/>
        <end position="477"/>
    </location>
</feature>
<dbReference type="Proteomes" id="UP000694888">
    <property type="component" value="Unplaced"/>
</dbReference>
<keyword evidence="2 6" id="KW-0812">Transmembrane</keyword>
<keyword evidence="4 6" id="KW-0472">Membrane</keyword>
<feature type="transmembrane region" description="Helical" evidence="6">
    <location>
        <begin position="373"/>
        <end position="395"/>
    </location>
</feature>
<reference evidence="8" key="1">
    <citation type="submission" date="2025-08" db="UniProtKB">
        <authorList>
            <consortium name="RefSeq"/>
        </authorList>
    </citation>
    <scope>IDENTIFICATION</scope>
</reference>